<gene>
    <name evidence="1" type="ORF">GALL_268530</name>
</gene>
<organism evidence="1">
    <name type="scientific">mine drainage metagenome</name>
    <dbReference type="NCBI Taxonomy" id="410659"/>
    <lineage>
        <taxon>unclassified sequences</taxon>
        <taxon>metagenomes</taxon>
        <taxon>ecological metagenomes</taxon>
    </lineage>
</organism>
<dbReference type="Pfam" id="PF07642">
    <property type="entry name" value="BBP2"/>
    <property type="match status" value="1"/>
</dbReference>
<proteinExistence type="predicted"/>
<sequence length="371" mass="38304">MKKIVLAACIAAAYGYTGFACAQTAPAAPAAPSLGAVLAATPGLNITGYVASTYTHFDTTPALRAFDTSQNGFKLNQAAVTLSYLPASGAGAQVTAIAGSDAKILRQGETYPFNTSASQFDLNNAFVQYATGPLTVMAGKYSTLAGAEVVNPAADNEISRSLLFWDMEPGTHTGLRAAYAVSGALTLTAGVNNGWNFTSSPADTAKTIELGASGSPSKMFSYSGAFYSGQSPLYGGSPTGTLQLLDLVGTINATDSLSFVANVDLLSKDGAAAGGGKGKSNGLALYANYTITPQWVLSARGEYIDDKDGLVSGIAGNKLKEVTLAANYLPVANLKLSAEVRQDRSAQPYFQKNGVAVNNQNSLELQAVYSF</sequence>
<comment type="caution">
    <text evidence="1">The sequence shown here is derived from an EMBL/GenBank/DDBJ whole genome shotgun (WGS) entry which is preliminary data.</text>
</comment>
<evidence type="ECO:0000313" key="1">
    <source>
        <dbReference type="EMBL" id="OIQ91256.1"/>
    </source>
</evidence>
<protein>
    <recommendedName>
        <fullName evidence="2">Porin</fullName>
    </recommendedName>
</protein>
<name>A0A1J5R5J0_9ZZZZ</name>
<dbReference type="InterPro" id="IPR023614">
    <property type="entry name" value="Porin_dom_sf"/>
</dbReference>
<dbReference type="AlphaFoldDB" id="A0A1J5R5J0"/>
<dbReference type="SUPFAM" id="SSF56935">
    <property type="entry name" value="Porins"/>
    <property type="match status" value="1"/>
</dbReference>
<dbReference type="EMBL" id="MLJW01000265">
    <property type="protein sequence ID" value="OIQ91256.1"/>
    <property type="molecule type" value="Genomic_DNA"/>
</dbReference>
<dbReference type="Gene3D" id="2.40.160.10">
    <property type="entry name" value="Porin"/>
    <property type="match status" value="1"/>
</dbReference>
<reference evidence="1" key="1">
    <citation type="submission" date="2016-10" db="EMBL/GenBank/DDBJ databases">
        <title>Sequence of Gallionella enrichment culture.</title>
        <authorList>
            <person name="Poehlein A."/>
            <person name="Muehling M."/>
            <person name="Daniel R."/>
        </authorList>
    </citation>
    <scope>NUCLEOTIDE SEQUENCE</scope>
</reference>
<dbReference type="InterPro" id="IPR011486">
    <property type="entry name" value="BBP2"/>
</dbReference>
<evidence type="ECO:0008006" key="2">
    <source>
        <dbReference type="Google" id="ProtNLM"/>
    </source>
</evidence>
<dbReference type="PROSITE" id="PS51257">
    <property type="entry name" value="PROKAR_LIPOPROTEIN"/>
    <property type="match status" value="1"/>
</dbReference>
<accession>A0A1J5R5J0</accession>